<proteinExistence type="predicted"/>
<dbReference type="EMBL" id="BNJF01000006">
    <property type="protein sequence ID" value="GHO49928.1"/>
    <property type="molecule type" value="Genomic_DNA"/>
</dbReference>
<evidence type="ECO:0000313" key="1">
    <source>
        <dbReference type="EMBL" id="GHO49928.1"/>
    </source>
</evidence>
<name>A0A8J3I9X8_9CHLR</name>
<gene>
    <name evidence="1" type="ORF">KSX_80910</name>
</gene>
<comment type="caution">
    <text evidence="1">The sequence shown here is derived from an EMBL/GenBank/DDBJ whole genome shotgun (WGS) entry which is preliminary data.</text>
</comment>
<sequence length="85" mass="9931">MQHLVFFAVGFKQDLHLQRHRLLASAFGHDELLDRACPYLQLDARCNQGVRHESHLHRLRTAELAGSLSDTRNSEPFWQHCKRRG</sequence>
<dbReference type="Proteomes" id="UP000612362">
    <property type="component" value="Unassembled WGS sequence"/>
</dbReference>
<dbReference type="AlphaFoldDB" id="A0A8J3I9X8"/>
<accession>A0A8J3I9X8</accession>
<protein>
    <submittedName>
        <fullName evidence="1">Uncharacterized protein</fullName>
    </submittedName>
</protein>
<organism evidence="1 2">
    <name type="scientific">Ktedonospora formicarum</name>
    <dbReference type="NCBI Taxonomy" id="2778364"/>
    <lineage>
        <taxon>Bacteria</taxon>
        <taxon>Bacillati</taxon>
        <taxon>Chloroflexota</taxon>
        <taxon>Ktedonobacteria</taxon>
        <taxon>Ktedonobacterales</taxon>
        <taxon>Ktedonobacteraceae</taxon>
        <taxon>Ktedonospora</taxon>
    </lineage>
</organism>
<evidence type="ECO:0000313" key="2">
    <source>
        <dbReference type="Proteomes" id="UP000612362"/>
    </source>
</evidence>
<keyword evidence="2" id="KW-1185">Reference proteome</keyword>
<reference evidence="1" key="1">
    <citation type="submission" date="2020-10" db="EMBL/GenBank/DDBJ databases">
        <title>Taxonomic study of unclassified bacteria belonging to the class Ktedonobacteria.</title>
        <authorList>
            <person name="Yabe S."/>
            <person name="Wang C.M."/>
            <person name="Zheng Y."/>
            <person name="Sakai Y."/>
            <person name="Cavaletti L."/>
            <person name="Monciardini P."/>
            <person name="Donadio S."/>
        </authorList>
    </citation>
    <scope>NUCLEOTIDE SEQUENCE</scope>
    <source>
        <strain evidence="1">SOSP1-1</strain>
    </source>
</reference>